<evidence type="ECO:0000313" key="3">
    <source>
        <dbReference type="Proteomes" id="UP000322873"/>
    </source>
</evidence>
<dbReference type="Proteomes" id="UP000322873">
    <property type="component" value="Unassembled WGS sequence"/>
</dbReference>
<accession>A0A5M9JQS0</accession>
<sequence>MASDSPFPHSRTTTGVVTSKFSQVVYDTFTPPFSGTRTTRKNKPSTSTATVEAASNTEVSNGENPKGGAYNESGPTLPSIVSVVILGGRLH</sequence>
<proteinExistence type="predicted"/>
<dbReference type="AlphaFoldDB" id="A0A5M9JQS0"/>
<feature type="compositionally biased region" description="Polar residues" evidence="1">
    <location>
        <begin position="44"/>
        <end position="63"/>
    </location>
</feature>
<dbReference type="EMBL" id="VICG01000006">
    <property type="protein sequence ID" value="KAA8571037.1"/>
    <property type="molecule type" value="Genomic_DNA"/>
</dbReference>
<gene>
    <name evidence="2" type="ORF">EYC84_000402</name>
</gene>
<reference evidence="2 3" key="1">
    <citation type="submission" date="2019-06" db="EMBL/GenBank/DDBJ databases">
        <title>Genome Sequence of the Brown Rot Fungal Pathogen Monilinia fructicola.</title>
        <authorList>
            <person name="De Miccolis Angelini R.M."/>
            <person name="Landi L."/>
            <person name="Abate D."/>
            <person name="Pollastro S."/>
            <person name="Romanazzi G."/>
            <person name="Faretra F."/>
        </authorList>
    </citation>
    <scope>NUCLEOTIDE SEQUENCE [LARGE SCALE GENOMIC DNA]</scope>
    <source>
        <strain evidence="2 3">Mfrc123</strain>
    </source>
</reference>
<evidence type="ECO:0000256" key="1">
    <source>
        <dbReference type="SAM" id="MobiDB-lite"/>
    </source>
</evidence>
<name>A0A5M9JQS0_MONFR</name>
<organism evidence="2 3">
    <name type="scientific">Monilinia fructicola</name>
    <name type="common">Brown rot fungus</name>
    <name type="synonym">Ciboria fructicola</name>
    <dbReference type="NCBI Taxonomy" id="38448"/>
    <lineage>
        <taxon>Eukaryota</taxon>
        <taxon>Fungi</taxon>
        <taxon>Dikarya</taxon>
        <taxon>Ascomycota</taxon>
        <taxon>Pezizomycotina</taxon>
        <taxon>Leotiomycetes</taxon>
        <taxon>Helotiales</taxon>
        <taxon>Sclerotiniaceae</taxon>
        <taxon>Monilinia</taxon>
    </lineage>
</organism>
<evidence type="ECO:0000313" key="2">
    <source>
        <dbReference type="EMBL" id="KAA8571037.1"/>
    </source>
</evidence>
<comment type="caution">
    <text evidence="2">The sequence shown here is derived from an EMBL/GenBank/DDBJ whole genome shotgun (WGS) entry which is preliminary data.</text>
</comment>
<feature type="region of interest" description="Disordered" evidence="1">
    <location>
        <begin position="31"/>
        <end position="76"/>
    </location>
</feature>
<protein>
    <submittedName>
        <fullName evidence="2">Uncharacterized protein</fullName>
    </submittedName>
</protein>
<keyword evidence="3" id="KW-1185">Reference proteome</keyword>